<dbReference type="EMBL" id="JACGWN010000015">
    <property type="protein sequence ID" value="KAL0401889.1"/>
    <property type="molecule type" value="Genomic_DNA"/>
</dbReference>
<dbReference type="AlphaFoldDB" id="A0AAW2TAW5"/>
<protein>
    <recommendedName>
        <fullName evidence="2">DUF4218 domain-containing protein</fullName>
    </recommendedName>
</protein>
<evidence type="ECO:0000259" key="2">
    <source>
        <dbReference type="Pfam" id="PF13960"/>
    </source>
</evidence>
<proteinExistence type="predicted"/>
<reference evidence="3" key="2">
    <citation type="journal article" date="2024" name="Plant">
        <title>Genomic evolution and insights into agronomic trait innovations of Sesamum species.</title>
        <authorList>
            <person name="Miao H."/>
            <person name="Wang L."/>
            <person name="Qu L."/>
            <person name="Liu H."/>
            <person name="Sun Y."/>
            <person name="Le M."/>
            <person name="Wang Q."/>
            <person name="Wei S."/>
            <person name="Zheng Y."/>
            <person name="Lin W."/>
            <person name="Duan Y."/>
            <person name="Cao H."/>
            <person name="Xiong S."/>
            <person name="Wang X."/>
            <person name="Wei L."/>
            <person name="Li C."/>
            <person name="Ma Q."/>
            <person name="Ju M."/>
            <person name="Zhao R."/>
            <person name="Li G."/>
            <person name="Mu C."/>
            <person name="Tian Q."/>
            <person name="Mei H."/>
            <person name="Zhang T."/>
            <person name="Gao T."/>
            <person name="Zhang H."/>
        </authorList>
    </citation>
    <scope>NUCLEOTIDE SEQUENCE</scope>
    <source>
        <strain evidence="3">KEN1</strain>
    </source>
</reference>
<feature type="domain" description="DUF4218" evidence="2">
    <location>
        <begin position="32"/>
        <end position="95"/>
    </location>
</feature>
<evidence type="ECO:0000256" key="1">
    <source>
        <dbReference type="SAM" id="MobiDB-lite"/>
    </source>
</evidence>
<sequence>MQKLILIAFREMLSEPVWNALTEVVSLLFQILCSTKLYVNKVQELKGSVANILCNLEKIFSLAFFDSMEHLIVHLPYEARVREPVKYRWMYPFESLSPRPRTTIPRPNQGFGGDDRAVAVVGCSEGKNKARVFSLGSEAHVSSRTYTSPLPPPPIPPWPQPNPTMEDRIGRLDIAMMREMRASSSIAGPL</sequence>
<accession>A0AAW2TAW5</accession>
<dbReference type="Pfam" id="PF13960">
    <property type="entry name" value="DUF4218"/>
    <property type="match status" value="1"/>
</dbReference>
<gene>
    <name evidence="3" type="ORF">Slati_4218800</name>
</gene>
<dbReference type="PANTHER" id="PTHR48258">
    <property type="entry name" value="DUF4218 DOMAIN-CONTAINING PROTEIN-RELATED"/>
    <property type="match status" value="1"/>
</dbReference>
<organism evidence="3">
    <name type="scientific">Sesamum latifolium</name>
    <dbReference type="NCBI Taxonomy" id="2727402"/>
    <lineage>
        <taxon>Eukaryota</taxon>
        <taxon>Viridiplantae</taxon>
        <taxon>Streptophyta</taxon>
        <taxon>Embryophyta</taxon>
        <taxon>Tracheophyta</taxon>
        <taxon>Spermatophyta</taxon>
        <taxon>Magnoliopsida</taxon>
        <taxon>eudicotyledons</taxon>
        <taxon>Gunneridae</taxon>
        <taxon>Pentapetalae</taxon>
        <taxon>asterids</taxon>
        <taxon>lamiids</taxon>
        <taxon>Lamiales</taxon>
        <taxon>Pedaliaceae</taxon>
        <taxon>Sesamum</taxon>
    </lineage>
</organism>
<dbReference type="PANTHER" id="PTHR48258:SF4">
    <property type="entry name" value="DUF4216 DOMAIN-CONTAINING PROTEIN"/>
    <property type="match status" value="1"/>
</dbReference>
<comment type="caution">
    <text evidence="3">The sequence shown here is derived from an EMBL/GenBank/DDBJ whole genome shotgun (WGS) entry which is preliminary data.</text>
</comment>
<feature type="region of interest" description="Disordered" evidence="1">
    <location>
        <begin position="144"/>
        <end position="163"/>
    </location>
</feature>
<name>A0AAW2TAW5_9LAMI</name>
<reference evidence="3" key="1">
    <citation type="submission" date="2020-06" db="EMBL/GenBank/DDBJ databases">
        <authorList>
            <person name="Li T."/>
            <person name="Hu X."/>
            <person name="Zhang T."/>
            <person name="Song X."/>
            <person name="Zhang H."/>
            <person name="Dai N."/>
            <person name="Sheng W."/>
            <person name="Hou X."/>
            <person name="Wei L."/>
        </authorList>
    </citation>
    <scope>NUCLEOTIDE SEQUENCE</scope>
    <source>
        <strain evidence="3">KEN1</strain>
        <tissue evidence="3">Leaf</tissue>
    </source>
</reference>
<feature type="compositionally biased region" description="Pro residues" evidence="1">
    <location>
        <begin position="149"/>
        <end position="162"/>
    </location>
</feature>
<dbReference type="InterPro" id="IPR025452">
    <property type="entry name" value="DUF4218"/>
</dbReference>
<evidence type="ECO:0000313" key="3">
    <source>
        <dbReference type="EMBL" id="KAL0401889.1"/>
    </source>
</evidence>